<evidence type="ECO:0000256" key="1">
    <source>
        <dbReference type="ARBA" id="ARBA00022432"/>
    </source>
</evidence>
<protein>
    <recommendedName>
        <fullName evidence="4">Glucose-6-phosphate isomerase</fullName>
        <ecNumber evidence="4">5.3.1.9</ecNumber>
    </recommendedName>
</protein>
<comment type="catalytic activity">
    <reaction evidence="4">
        <text>alpha-D-glucose 6-phosphate = beta-D-fructose 6-phosphate</text>
        <dbReference type="Rhea" id="RHEA:11816"/>
        <dbReference type="ChEBI" id="CHEBI:57634"/>
        <dbReference type="ChEBI" id="CHEBI:58225"/>
        <dbReference type="EC" id="5.3.1.9"/>
    </reaction>
</comment>
<dbReference type="SUPFAM" id="SSF53697">
    <property type="entry name" value="SIS domain"/>
    <property type="match status" value="1"/>
</dbReference>
<dbReference type="PANTHER" id="PTHR11469">
    <property type="entry name" value="GLUCOSE-6-PHOSPHATE ISOMERASE"/>
    <property type="match status" value="1"/>
</dbReference>
<dbReference type="Proteomes" id="UP001530293">
    <property type="component" value="Unassembled WGS sequence"/>
</dbReference>
<dbReference type="GO" id="GO:0006096">
    <property type="term" value="P:glycolytic process"/>
    <property type="evidence" value="ECO:0007669"/>
    <property type="project" value="UniProtKB-KW"/>
</dbReference>
<keyword evidence="7" id="KW-1185">Reference proteome</keyword>
<dbReference type="HAMAP" id="MF_00473">
    <property type="entry name" value="G6P_isomerase"/>
    <property type="match status" value="1"/>
</dbReference>
<sequence length="789" mass="84397">MSDILTNQQLHPLAPSLVRSGSTPPPILARVNHKLHQRNNVEETPQYTALQHEALRFQKDPKLHLKHLLADASRCLALMAVHKSSSSGVGTGTAGSGSLSSSISSSKFDVSTTTTNEANNNNNTKNADLTSTTKSMIQRHDSKNSLNGNANNTNGIRRKIILDYSRQHVTGETMELLFDLADRMGLTERMSEMRSSCSGFDSSSSSVGQQQQHVLISRMPKGYYDRPTAAGSGGGVRRLHNPRMVISGASGTSGGVDGINMLNEVHSCLDSISHFSEEVRDGIVRGCTGKLFKNVVCIIGNSEDDEDSADGVGNGMGGGGSLGGASNGGGGSGSSAIFSGPEAVHEALLGGEDTAIDSELRFVLGNDPEVFHRSVRGLNSEETLIIVVFVGDGRGATTADGEVTITSRIVSAAKRWLFRSVGPVVSKDEAVAAHFCAVAPSSLTSDIEDSDNIGVGASMAIELGIPQNRIFPIYSWGGSGRFSVWSGIGILPLSIIHSHSIVRQFLDGAHDIDEHFFDAPLGGNIPVLLGLLGVWNSTFMGYHARALLPYSSSLSKFPNHVQKFDMEGNGKCVSSFGVSLPFHAGEIDIGDAGCTDGGGRHSFYQLLHQGRPVPVDFIGFMEGGPSIVDEDNDDDTDIQELTNSSFDDNAEQVGVRSHDELMANFFAQPDALAYGKTLNDLIQEGVEEYLRPHKVFPGNRPSSSILMTKLDAFAIGQLLAIYEHRTAVQGYIWGINSFDSYGTELGKVYAKRVKAQLSASRRRGASVQGFNSSSGFLLEAYLSHGRDSR</sequence>
<name>A0ABD3ME78_9STRA</name>
<keyword evidence="2 4" id="KW-0324">Glycolysis</keyword>
<dbReference type="EMBL" id="JALLBG020000160">
    <property type="protein sequence ID" value="KAL3761081.1"/>
    <property type="molecule type" value="Genomic_DNA"/>
</dbReference>
<evidence type="ECO:0000256" key="5">
    <source>
        <dbReference type="SAM" id="MobiDB-lite"/>
    </source>
</evidence>
<evidence type="ECO:0000256" key="3">
    <source>
        <dbReference type="ARBA" id="ARBA00023235"/>
    </source>
</evidence>
<feature type="compositionally biased region" description="Gly residues" evidence="5">
    <location>
        <begin position="312"/>
        <end position="333"/>
    </location>
</feature>
<dbReference type="InterPro" id="IPR046348">
    <property type="entry name" value="SIS_dom_sf"/>
</dbReference>
<comment type="pathway">
    <text evidence="4">Carbohydrate degradation; glycolysis; D-glyceraldehyde 3-phosphate and glycerone phosphate from D-glucose: step 2/4.</text>
</comment>
<dbReference type="GO" id="GO:0006094">
    <property type="term" value="P:gluconeogenesis"/>
    <property type="evidence" value="ECO:0007669"/>
    <property type="project" value="UniProtKB-KW"/>
</dbReference>
<dbReference type="CDD" id="cd05016">
    <property type="entry name" value="SIS_PGI_2"/>
    <property type="match status" value="1"/>
</dbReference>
<dbReference type="Pfam" id="PF00342">
    <property type="entry name" value="PGI"/>
    <property type="match status" value="1"/>
</dbReference>
<comment type="caution">
    <text evidence="6">The sequence shown here is derived from an EMBL/GenBank/DDBJ whole genome shotgun (WGS) entry which is preliminary data.</text>
</comment>
<keyword evidence="3 4" id="KW-0413">Isomerase</keyword>
<dbReference type="PROSITE" id="PS51463">
    <property type="entry name" value="P_GLUCOSE_ISOMERASE_3"/>
    <property type="match status" value="1"/>
</dbReference>
<comment type="similarity">
    <text evidence="4">Belongs to the GPI family.</text>
</comment>
<evidence type="ECO:0000256" key="2">
    <source>
        <dbReference type="ARBA" id="ARBA00023152"/>
    </source>
</evidence>
<feature type="region of interest" description="Disordered" evidence="5">
    <location>
        <begin position="305"/>
        <end position="336"/>
    </location>
</feature>
<reference evidence="6 7" key="1">
    <citation type="submission" date="2024-10" db="EMBL/GenBank/DDBJ databases">
        <title>Updated reference genomes for cyclostephanoid diatoms.</title>
        <authorList>
            <person name="Roberts W.R."/>
            <person name="Alverson A.J."/>
        </authorList>
    </citation>
    <scope>NUCLEOTIDE SEQUENCE [LARGE SCALE GENOMIC DNA]</scope>
    <source>
        <strain evidence="6 7">AJA232-27</strain>
    </source>
</reference>
<feature type="compositionally biased region" description="Low complexity" evidence="5">
    <location>
        <begin position="96"/>
        <end position="106"/>
    </location>
</feature>
<keyword evidence="1 4" id="KW-0312">Gluconeogenesis</keyword>
<proteinExistence type="inferred from homology"/>
<dbReference type="EC" id="5.3.1.9" evidence="4"/>
<evidence type="ECO:0000313" key="7">
    <source>
        <dbReference type="Proteomes" id="UP001530293"/>
    </source>
</evidence>
<dbReference type="InterPro" id="IPR035482">
    <property type="entry name" value="SIS_PGI_2"/>
</dbReference>
<organism evidence="6 7">
    <name type="scientific">Discostella pseudostelligera</name>
    <dbReference type="NCBI Taxonomy" id="259834"/>
    <lineage>
        <taxon>Eukaryota</taxon>
        <taxon>Sar</taxon>
        <taxon>Stramenopiles</taxon>
        <taxon>Ochrophyta</taxon>
        <taxon>Bacillariophyta</taxon>
        <taxon>Coscinodiscophyceae</taxon>
        <taxon>Thalassiosirophycidae</taxon>
        <taxon>Stephanodiscales</taxon>
        <taxon>Stephanodiscaceae</taxon>
        <taxon>Discostella</taxon>
    </lineage>
</organism>
<accession>A0ABD3ME78</accession>
<dbReference type="AlphaFoldDB" id="A0ABD3ME78"/>
<feature type="region of interest" description="Disordered" evidence="5">
    <location>
        <begin position="85"/>
        <end position="106"/>
    </location>
</feature>
<dbReference type="Gene3D" id="3.40.50.10490">
    <property type="entry name" value="Glucose-6-phosphate isomerase like protein, domain 1"/>
    <property type="match status" value="4"/>
</dbReference>
<gene>
    <name evidence="6" type="ORF">ACHAWU_006487</name>
</gene>
<evidence type="ECO:0000313" key="6">
    <source>
        <dbReference type="EMBL" id="KAL3761081.1"/>
    </source>
</evidence>
<dbReference type="Gene3D" id="1.10.1390.10">
    <property type="match status" value="1"/>
</dbReference>
<dbReference type="PRINTS" id="PR00662">
    <property type="entry name" value="G6PISOMERASE"/>
</dbReference>
<dbReference type="PANTHER" id="PTHR11469:SF1">
    <property type="entry name" value="GLUCOSE-6-PHOSPHATE ISOMERASE"/>
    <property type="match status" value="1"/>
</dbReference>
<dbReference type="InterPro" id="IPR023096">
    <property type="entry name" value="G6P_Isomerase_C"/>
</dbReference>
<dbReference type="InterPro" id="IPR001672">
    <property type="entry name" value="G6P_Isomerase"/>
</dbReference>
<dbReference type="GO" id="GO:0004347">
    <property type="term" value="F:glucose-6-phosphate isomerase activity"/>
    <property type="evidence" value="ECO:0007669"/>
    <property type="project" value="UniProtKB-EC"/>
</dbReference>
<evidence type="ECO:0000256" key="4">
    <source>
        <dbReference type="RuleBase" id="RU000612"/>
    </source>
</evidence>